<evidence type="ECO:0000259" key="4">
    <source>
        <dbReference type="PROSITE" id="PS50932"/>
    </source>
</evidence>
<protein>
    <submittedName>
        <fullName evidence="5">DNA-binding LacI/PurR family transcriptional regulator</fullName>
    </submittedName>
</protein>
<dbReference type="Pfam" id="PF00356">
    <property type="entry name" value="LacI"/>
    <property type="match status" value="1"/>
</dbReference>
<dbReference type="Gene3D" id="1.10.260.40">
    <property type="entry name" value="lambda repressor-like DNA-binding domains"/>
    <property type="match status" value="1"/>
</dbReference>
<dbReference type="InterPro" id="IPR046335">
    <property type="entry name" value="LacI/GalR-like_sensor"/>
</dbReference>
<feature type="domain" description="HTH lacI-type" evidence="4">
    <location>
        <begin position="6"/>
        <end position="60"/>
    </location>
</feature>
<dbReference type="PROSITE" id="PS50932">
    <property type="entry name" value="HTH_LACI_2"/>
    <property type="match status" value="1"/>
</dbReference>
<gene>
    <name evidence="5" type="ORF">GGR88_001937</name>
</gene>
<dbReference type="SUPFAM" id="SSF47413">
    <property type="entry name" value="lambda repressor-like DNA-binding domains"/>
    <property type="match status" value="1"/>
</dbReference>
<keyword evidence="3" id="KW-0804">Transcription</keyword>
<evidence type="ECO:0000313" key="6">
    <source>
        <dbReference type="Proteomes" id="UP000734218"/>
    </source>
</evidence>
<evidence type="ECO:0000313" key="5">
    <source>
        <dbReference type="EMBL" id="NJC34423.1"/>
    </source>
</evidence>
<dbReference type="PANTHER" id="PTHR30146:SF120">
    <property type="entry name" value="ALANINE RACEMASE"/>
    <property type="match status" value="1"/>
</dbReference>
<dbReference type="EMBL" id="JAATJE010000002">
    <property type="protein sequence ID" value="NJC34423.1"/>
    <property type="molecule type" value="Genomic_DNA"/>
</dbReference>
<dbReference type="CDD" id="cd01392">
    <property type="entry name" value="HTH_LacI"/>
    <property type="match status" value="1"/>
</dbReference>
<keyword evidence="1" id="KW-0805">Transcription regulation</keyword>
<dbReference type="RefSeq" id="WP_167954505.1">
    <property type="nucleotide sequence ID" value="NZ_JAATJE010000002.1"/>
</dbReference>
<proteinExistence type="predicted"/>
<reference evidence="5 6" key="1">
    <citation type="submission" date="2020-03" db="EMBL/GenBank/DDBJ databases">
        <title>Genomic Encyclopedia of Type Strains, Phase IV (KMG-IV): sequencing the most valuable type-strain genomes for metagenomic binning, comparative biology and taxonomic classification.</title>
        <authorList>
            <person name="Goeker M."/>
        </authorList>
    </citation>
    <scope>NUCLEOTIDE SEQUENCE [LARGE SCALE GENOMIC DNA]</scope>
    <source>
        <strain evidence="5 6">DSM 27651</strain>
    </source>
</reference>
<comment type="caution">
    <text evidence="5">The sequence shown here is derived from an EMBL/GenBank/DDBJ whole genome shotgun (WGS) entry which is preliminary data.</text>
</comment>
<sequence>MNKPVQTLADIAALVGVTPATVSRALADSPRISQQTRDRIRDVARQHGFHINQTARNLRMGRTRLIACVVPLGHQSAQRVSDPFYTTLIGHLMDGLAQREHKMLLSAVAPTDDSWLTSLSRSGSVDGVIVLCQSDQEDALQAVSRDYLPLVVWGEAGANSSYCCVGTDNLVGGRVATEHLLNTGRRRIAYAGMTDIPELEARHRGYLDALDAAGCAPGPWIPIPLAYDAASDAVRDELAAAGDIDAVFAASDMIAMGVVRALNILGRSVPDDVAVVGYDDVSLAAYVHPPLTTIRQDLRLAAEVLIERLFARMEGVAAPSVQIPLSLIERASG</sequence>
<organism evidence="5 6">
    <name type="scientific">Sphingomonas jejuensis</name>
    <dbReference type="NCBI Taxonomy" id="904715"/>
    <lineage>
        <taxon>Bacteria</taxon>
        <taxon>Pseudomonadati</taxon>
        <taxon>Pseudomonadota</taxon>
        <taxon>Alphaproteobacteria</taxon>
        <taxon>Sphingomonadales</taxon>
        <taxon>Sphingomonadaceae</taxon>
        <taxon>Sphingomonas</taxon>
    </lineage>
</organism>
<evidence type="ECO:0000256" key="1">
    <source>
        <dbReference type="ARBA" id="ARBA00023015"/>
    </source>
</evidence>
<dbReference type="InterPro" id="IPR000843">
    <property type="entry name" value="HTH_LacI"/>
</dbReference>
<dbReference type="Gene3D" id="3.40.50.2300">
    <property type="match status" value="2"/>
</dbReference>
<dbReference type="GO" id="GO:0003677">
    <property type="term" value="F:DNA binding"/>
    <property type="evidence" value="ECO:0007669"/>
    <property type="project" value="UniProtKB-KW"/>
</dbReference>
<name>A0ABX0XM23_9SPHN</name>
<evidence type="ECO:0000256" key="3">
    <source>
        <dbReference type="ARBA" id="ARBA00023163"/>
    </source>
</evidence>
<dbReference type="Pfam" id="PF13377">
    <property type="entry name" value="Peripla_BP_3"/>
    <property type="match status" value="1"/>
</dbReference>
<keyword evidence="6" id="KW-1185">Reference proteome</keyword>
<accession>A0ABX0XM23</accession>
<dbReference type="Proteomes" id="UP000734218">
    <property type="component" value="Unassembled WGS sequence"/>
</dbReference>
<keyword evidence="2 5" id="KW-0238">DNA-binding</keyword>
<evidence type="ECO:0000256" key="2">
    <source>
        <dbReference type="ARBA" id="ARBA00023125"/>
    </source>
</evidence>
<dbReference type="SMART" id="SM00354">
    <property type="entry name" value="HTH_LACI"/>
    <property type="match status" value="1"/>
</dbReference>
<dbReference type="PROSITE" id="PS00356">
    <property type="entry name" value="HTH_LACI_1"/>
    <property type="match status" value="1"/>
</dbReference>
<dbReference type="SUPFAM" id="SSF53822">
    <property type="entry name" value="Periplasmic binding protein-like I"/>
    <property type="match status" value="1"/>
</dbReference>
<dbReference type="InterPro" id="IPR028082">
    <property type="entry name" value="Peripla_BP_I"/>
</dbReference>
<dbReference type="InterPro" id="IPR010982">
    <property type="entry name" value="Lambda_DNA-bd_dom_sf"/>
</dbReference>
<dbReference type="PANTHER" id="PTHR30146">
    <property type="entry name" value="LACI-RELATED TRANSCRIPTIONAL REPRESSOR"/>
    <property type="match status" value="1"/>
</dbReference>